<dbReference type="OrthoDB" id="2021143at2759"/>
<keyword evidence="2" id="KW-0962">Peroxisome biogenesis</keyword>
<dbReference type="Proteomes" id="UP001141806">
    <property type="component" value="Unassembled WGS sequence"/>
</dbReference>
<protein>
    <recommendedName>
        <fullName evidence="2">Peroxisomal membrane protein PEX16</fullName>
    </recommendedName>
</protein>
<proteinExistence type="inferred from homology"/>
<sequence length="409" mass="46520">MEAYKRWVRKNKDYINQMASLANSSTWFLPERFSDSEIGPEAVSSILGIFTAINQHIIDTAPTQIHTGHAHHSAFTWSLWISVLKDLESLVEVVAQHCYGDDKKWNFIAVTEATKVLVRLASFRDSGYKMVLEGAETPNVESFPHTSGSYNRIGGFARPGVNQGPSNFQHHYEQNARNLEGRALTALNRFGENARMVSDPTWMKRLQHQHAMTVDPPNLTIQRPTLSNILSEKGLPGGLFVMAEVLFITRPLIYVLFIRKYGVRSWIPWLVSLAVDLTGMGFLSHVTHPRSSRSGHHFPLSTSEQSEIKRRKLLWALYIMRDPFFSKYTSRRLENTEKLLEPVPLIGVLTAKVIELIIGAQSRSFCISRNNYSCGELYCGILYLMFSGRMAIEERHHKCDIVLVEGLKR</sequence>
<dbReference type="InterPro" id="IPR013919">
    <property type="entry name" value="Pex16"/>
</dbReference>
<dbReference type="GO" id="GO:0007031">
    <property type="term" value="P:peroxisome organization"/>
    <property type="evidence" value="ECO:0007669"/>
    <property type="project" value="UniProtKB-KW"/>
</dbReference>
<dbReference type="AlphaFoldDB" id="A0A9Q0GW43"/>
<dbReference type="EMBL" id="JAMYWD010000012">
    <property type="protein sequence ID" value="KAJ4953575.1"/>
    <property type="molecule type" value="Genomic_DNA"/>
</dbReference>
<accession>A0A9Q0GW43</accession>
<dbReference type="GO" id="GO:0005778">
    <property type="term" value="C:peroxisomal membrane"/>
    <property type="evidence" value="ECO:0007669"/>
    <property type="project" value="UniProtKB-SubCell"/>
</dbReference>
<evidence type="ECO:0000313" key="3">
    <source>
        <dbReference type="EMBL" id="KAJ4953575.1"/>
    </source>
</evidence>
<gene>
    <name evidence="3" type="ORF">NE237_030407</name>
</gene>
<evidence type="ECO:0000256" key="2">
    <source>
        <dbReference type="RuleBase" id="RU365003"/>
    </source>
</evidence>
<evidence type="ECO:0000313" key="4">
    <source>
        <dbReference type="Proteomes" id="UP001141806"/>
    </source>
</evidence>
<name>A0A9Q0GW43_9MAGN</name>
<comment type="caution">
    <text evidence="3">The sequence shown here is derived from an EMBL/GenBank/DDBJ whole genome shotgun (WGS) entry which is preliminary data.</text>
</comment>
<dbReference type="Pfam" id="PF08610">
    <property type="entry name" value="Pex16"/>
    <property type="match status" value="1"/>
</dbReference>
<organism evidence="3 4">
    <name type="scientific">Protea cynaroides</name>
    <dbReference type="NCBI Taxonomy" id="273540"/>
    <lineage>
        <taxon>Eukaryota</taxon>
        <taxon>Viridiplantae</taxon>
        <taxon>Streptophyta</taxon>
        <taxon>Embryophyta</taxon>
        <taxon>Tracheophyta</taxon>
        <taxon>Spermatophyta</taxon>
        <taxon>Magnoliopsida</taxon>
        <taxon>Proteales</taxon>
        <taxon>Proteaceae</taxon>
        <taxon>Protea</taxon>
    </lineage>
</organism>
<keyword evidence="2" id="KW-0576">Peroxisome</keyword>
<comment type="subcellular location">
    <subcellularLocation>
        <location evidence="2">Peroxisome membrane</location>
    </subcellularLocation>
</comment>
<dbReference type="PANTHER" id="PTHR13299:SF0">
    <property type="entry name" value="PEROXISOMAL MEMBRANE PROTEIN PEX16"/>
    <property type="match status" value="1"/>
</dbReference>
<dbReference type="PANTHER" id="PTHR13299">
    <property type="entry name" value="PEROXISOMAL MEMBRANE PROTEIN PEX16"/>
    <property type="match status" value="1"/>
</dbReference>
<evidence type="ECO:0000256" key="1">
    <source>
        <dbReference type="ARBA" id="ARBA00009505"/>
    </source>
</evidence>
<comment type="similarity">
    <text evidence="1 2">Belongs to the peroxin-16 family.</text>
</comment>
<reference evidence="3" key="1">
    <citation type="journal article" date="2023" name="Plant J.">
        <title>The genome of the king protea, Protea cynaroides.</title>
        <authorList>
            <person name="Chang J."/>
            <person name="Duong T.A."/>
            <person name="Schoeman C."/>
            <person name="Ma X."/>
            <person name="Roodt D."/>
            <person name="Barker N."/>
            <person name="Li Z."/>
            <person name="Van de Peer Y."/>
            <person name="Mizrachi E."/>
        </authorList>
    </citation>
    <scope>NUCLEOTIDE SEQUENCE</scope>
    <source>
        <tissue evidence="3">Young leaves</tissue>
    </source>
</reference>
<keyword evidence="4" id="KW-1185">Reference proteome</keyword>